<organism evidence="1 2">
    <name type="scientific">Sorangium cellulosum So0157-2</name>
    <dbReference type="NCBI Taxonomy" id="1254432"/>
    <lineage>
        <taxon>Bacteria</taxon>
        <taxon>Pseudomonadati</taxon>
        <taxon>Myxococcota</taxon>
        <taxon>Polyangia</taxon>
        <taxon>Polyangiales</taxon>
        <taxon>Polyangiaceae</taxon>
        <taxon>Sorangium</taxon>
    </lineage>
</organism>
<evidence type="ECO:0000313" key="1">
    <source>
        <dbReference type="EMBL" id="AGP39608.1"/>
    </source>
</evidence>
<reference evidence="1 2" key="1">
    <citation type="journal article" date="2013" name="Sci. Rep.">
        <title>Extraordinary expansion of a Sorangium cellulosum genome from an alkaline milieu.</title>
        <authorList>
            <person name="Han K."/>
            <person name="Li Z.F."/>
            <person name="Peng R."/>
            <person name="Zhu L.P."/>
            <person name="Zhou T."/>
            <person name="Wang L.G."/>
            <person name="Li S.G."/>
            <person name="Zhang X.B."/>
            <person name="Hu W."/>
            <person name="Wu Z.H."/>
            <person name="Qin N."/>
            <person name="Li Y.Z."/>
        </authorList>
    </citation>
    <scope>NUCLEOTIDE SEQUENCE [LARGE SCALE GENOMIC DNA]</scope>
    <source>
        <strain evidence="1 2">So0157-2</strain>
    </source>
</reference>
<sequence length="525" mass="58272">MKTKVRPLNIRLLKSSLTAAKDAFRAPTSLTKHPLKKNIGFKGSLFLPAIASHKQPAWVDLLNEGVASPLSLVNAFSSAVLIVETSSRFFAISFGYGSNLLRQELIERDFGLKVALNAVDPDALRSIDMHTMEDLTLHTRRQASTGSRLSTFGLDITRDLMRSVTGRPRDPTIGRQVTGGDALALNAEIEFTGLGAKCDRLLHEYGKKDYVKEFAFVDHVRKIRDSNLGGELDQLLIQDLRAGTSKSAYLATPKPIEWDRFAAFNYSTEGHADDYADLDLAHYLNTIDTGTLSINKLVKDRIGTKYTDSDVTREKWPVYDSLVYETTHKGNLYALSAGEWYVIEQIYTRQIESDIKQIPASGLKLPAANPNEVENDYNKRVSATMKDIALLDRGNKRVTGANAPIECCDLLTLSGQLVHVKRKTRSSTLSHLFSQGVASAEALFWDDRYRKEIVSLLTSHPAHAALLAAPTFNAASFEVVYAVITKRTATWPASLPFLSQLNLANAARILRRMSYKVSLLRIDVP</sequence>
<accession>S4Y9Z5</accession>
<evidence type="ECO:0008006" key="3">
    <source>
        <dbReference type="Google" id="ProtNLM"/>
    </source>
</evidence>
<proteinExistence type="predicted"/>
<dbReference type="EMBL" id="CP003969">
    <property type="protein sequence ID" value="AGP39608.1"/>
    <property type="molecule type" value="Genomic_DNA"/>
</dbReference>
<dbReference type="Proteomes" id="UP000014803">
    <property type="component" value="Chromosome"/>
</dbReference>
<dbReference type="eggNOG" id="ENOG502Z97J">
    <property type="taxonomic scope" value="Bacteria"/>
</dbReference>
<gene>
    <name evidence="1" type="ORF">SCE1572_37020</name>
</gene>
<evidence type="ECO:0000313" key="2">
    <source>
        <dbReference type="Proteomes" id="UP000014803"/>
    </source>
</evidence>
<dbReference type="KEGG" id="scu:SCE1572_37020"/>
<dbReference type="RefSeq" id="WP_020739290.1">
    <property type="nucleotide sequence ID" value="NC_021658.1"/>
</dbReference>
<name>S4Y9Z5_SORCE</name>
<protein>
    <recommendedName>
        <fullName evidence="3">Sporadically distributed protein, TIGR04141 family</fullName>
    </recommendedName>
</protein>
<dbReference type="PATRIC" id="fig|1254432.3.peg.8384"/>
<dbReference type="InterPro" id="IPR026487">
    <property type="entry name" value="CHP04141"/>
</dbReference>
<dbReference type="HOGENOM" id="CLU_030869_0_0_7"/>
<dbReference type="NCBIfam" id="TIGR04141">
    <property type="entry name" value="TIGR04141 family sporadically distributed protein"/>
    <property type="match status" value="1"/>
</dbReference>
<dbReference type="Pfam" id="PF19614">
    <property type="entry name" value="DUF6119"/>
    <property type="match status" value="1"/>
</dbReference>
<dbReference type="OrthoDB" id="6401683at2"/>
<dbReference type="AlphaFoldDB" id="S4Y9Z5"/>